<organism evidence="2 3">
    <name type="scientific">Elysia crispata</name>
    <name type="common">lettuce slug</name>
    <dbReference type="NCBI Taxonomy" id="231223"/>
    <lineage>
        <taxon>Eukaryota</taxon>
        <taxon>Metazoa</taxon>
        <taxon>Spiralia</taxon>
        <taxon>Lophotrochozoa</taxon>
        <taxon>Mollusca</taxon>
        <taxon>Gastropoda</taxon>
        <taxon>Heterobranchia</taxon>
        <taxon>Euthyneura</taxon>
        <taxon>Panpulmonata</taxon>
        <taxon>Sacoglossa</taxon>
        <taxon>Placobranchoidea</taxon>
        <taxon>Plakobranchidae</taxon>
        <taxon>Elysia</taxon>
    </lineage>
</organism>
<dbReference type="EMBL" id="JAWDGP010006255">
    <property type="protein sequence ID" value="KAK3744521.1"/>
    <property type="molecule type" value="Genomic_DNA"/>
</dbReference>
<comment type="caution">
    <text evidence="2">The sequence shown here is derived from an EMBL/GenBank/DDBJ whole genome shotgun (WGS) entry which is preliminary data.</text>
</comment>
<evidence type="ECO:0000256" key="1">
    <source>
        <dbReference type="SAM" id="MobiDB-lite"/>
    </source>
</evidence>
<gene>
    <name evidence="2" type="ORF">RRG08_056659</name>
</gene>
<accession>A0AAE1CYU2</accession>
<proteinExistence type="predicted"/>
<name>A0AAE1CYU2_9GAST</name>
<dbReference type="Proteomes" id="UP001283361">
    <property type="component" value="Unassembled WGS sequence"/>
</dbReference>
<protein>
    <submittedName>
        <fullName evidence="2">Uncharacterized protein</fullName>
    </submittedName>
</protein>
<keyword evidence="3" id="KW-1185">Reference proteome</keyword>
<dbReference type="AlphaFoldDB" id="A0AAE1CYU2"/>
<evidence type="ECO:0000313" key="3">
    <source>
        <dbReference type="Proteomes" id="UP001283361"/>
    </source>
</evidence>
<sequence length="173" mass="19898">MNDKLVPKDHCARAAKVLYGSMDDRHQKERESELRWPSFKGIPFGPADHLDIGQFSPLPPTEVQPPVCPDSTTRHDQDYQFRYDDGLSSRLGVRRIPLVLTQPDQAGRFSFQPAVNPLEKPLRTERQRQQPYWTPVTRPDGPEARPDAHWQRNIGLFCDPTRCPPSETVLKNF</sequence>
<reference evidence="2" key="1">
    <citation type="journal article" date="2023" name="G3 (Bethesda)">
        <title>A reference genome for the long-term kleptoplast-retaining sea slug Elysia crispata morphotype clarki.</title>
        <authorList>
            <person name="Eastman K.E."/>
            <person name="Pendleton A.L."/>
            <person name="Shaikh M.A."/>
            <person name="Suttiyut T."/>
            <person name="Ogas R."/>
            <person name="Tomko P."/>
            <person name="Gavelis G."/>
            <person name="Widhalm J.R."/>
            <person name="Wisecaver J.H."/>
        </authorList>
    </citation>
    <scope>NUCLEOTIDE SEQUENCE</scope>
    <source>
        <strain evidence="2">ECLA1</strain>
    </source>
</reference>
<evidence type="ECO:0000313" key="2">
    <source>
        <dbReference type="EMBL" id="KAK3744521.1"/>
    </source>
</evidence>
<feature type="region of interest" description="Disordered" evidence="1">
    <location>
        <begin position="123"/>
        <end position="145"/>
    </location>
</feature>